<feature type="transmembrane region" description="Helical" evidence="1">
    <location>
        <begin position="106"/>
        <end position="126"/>
    </location>
</feature>
<keyword evidence="1" id="KW-0812">Transmembrane</keyword>
<name>A0A6J6QBV2_9ZZZZ</name>
<dbReference type="InterPro" id="IPR050400">
    <property type="entry name" value="Bact_Cytoskel_RodZ"/>
</dbReference>
<dbReference type="InterPro" id="IPR010982">
    <property type="entry name" value="Lambda_DNA-bd_dom_sf"/>
</dbReference>
<keyword evidence="1" id="KW-1133">Transmembrane helix</keyword>
<dbReference type="GO" id="GO:0003677">
    <property type="term" value="F:DNA binding"/>
    <property type="evidence" value="ECO:0007669"/>
    <property type="project" value="InterPro"/>
</dbReference>
<reference evidence="2" key="1">
    <citation type="submission" date="2020-05" db="EMBL/GenBank/DDBJ databases">
        <authorList>
            <person name="Chiriac C."/>
            <person name="Salcher M."/>
            <person name="Ghai R."/>
            <person name="Kavagutti S V."/>
        </authorList>
    </citation>
    <scope>NUCLEOTIDE SEQUENCE</scope>
</reference>
<dbReference type="Pfam" id="PF13413">
    <property type="entry name" value="HTH_25"/>
    <property type="match status" value="1"/>
</dbReference>
<evidence type="ECO:0000313" key="2">
    <source>
        <dbReference type="EMBL" id="CAB4708429.1"/>
    </source>
</evidence>
<evidence type="ECO:0000256" key="1">
    <source>
        <dbReference type="SAM" id="Phobius"/>
    </source>
</evidence>
<keyword evidence="1" id="KW-0472">Membrane</keyword>
<proteinExistence type="predicted"/>
<dbReference type="PANTHER" id="PTHR34475:SF1">
    <property type="entry name" value="CYTOSKELETON PROTEIN RODZ"/>
    <property type="match status" value="1"/>
</dbReference>
<dbReference type="AlphaFoldDB" id="A0A6J6QBV2"/>
<accession>A0A6J6QBV2</accession>
<organism evidence="2">
    <name type="scientific">freshwater metagenome</name>
    <dbReference type="NCBI Taxonomy" id="449393"/>
    <lineage>
        <taxon>unclassified sequences</taxon>
        <taxon>metagenomes</taxon>
        <taxon>ecological metagenomes</taxon>
    </lineage>
</organism>
<dbReference type="PANTHER" id="PTHR34475">
    <property type="match status" value="1"/>
</dbReference>
<sequence length="233" mass="25521">MFEIGTSLREARHRRGVELVQAEVATKVRAKYLRALEDERFELLPSPTYVKGFLRTYAEYLGLEGQLYVDEYASRFVAEDEAAERRAARRPGSRAAERRNRRFETVGVLAALAVVAAITIVVIGAWTSSSHPTSLVKTTAATGAARIATPHYLLITAVRGSSYLAIHRNGPSGPIVFQGTIMRGHTEPFDGSHFWLTASDPENLTIRVGGRIVSISGSRPVVLTVTPSGWQLS</sequence>
<dbReference type="Gene3D" id="1.10.260.40">
    <property type="entry name" value="lambda repressor-like DNA-binding domains"/>
    <property type="match status" value="1"/>
</dbReference>
<protein>
    <submittedName>
        <fullName evidence="2">Unannotated protein</fullName>
    </submittedName>
</protein>
<gene>
    <name evidence="2" type="ORF">UFOPK2399_01833</name>
</gene>
<dbReference type="EMBL" id="CAEZXP010000008">
    <property type="protein sequence ID" value="CAB4708429.1"/>
    <property type="molecule type" value="Genomic_DNA"/>
</dbReference>